<protein>
    <submittedName>
        <fullName evidence="1">Uncharacterized protein</fullName>
    </submittedName>
</protein>
<organism evidence="1 2">
    <name type="scientific">Peronosclerospora sorghi</name>
    <dbReference type="NCBI Taxonomy" id="230839"/>
    <lineage>
        <taxon>Eukaryota</taxon>
        <taxon>Sar</taxon>
        <taxon>Stramenopiles</taxon>
        <taxon>Oomycota</taxon>
        <taxon>Peronosporomycetes</taxon>
        <taxon>Peronosporales</taxon>
        <taxon>Peronosporaceae</taxon>
        <taxon>Peronosclerospora</taxon>
    </lineage>
</organism>
<keyword evidence="2" id="KW-1185">Reference proteome</keyword>
<proteinExistence type="predicted"/>
<dbReference type="Proteomes" id="UP001163321">
    <property type="component" value="Chromosome 12"/>
</dbReference>
<gene>
    <name evidence="1" type="ORF">PsorP6_011578</name>
</gene>
<dbReference type="EMBL" id="CM047591">
    <property type="protein sequence ID" value="KAI9918956.1"/>
    <property type="molecule type" value="Genomic_DNA"/>
</dbReference>
<accession>A0ACC0WKX4</accession>
<sequence>MAVLTWLLLVLVTISAALIGSAKLRKNAFIWISYATITGWYYFRVLQKKYAGSSNKDEATSPRSCSSKRRVPTSTRIEPPHDPDLVYFESREVVERRRLEQLEHSGSSHKSDSASSVGSNCGNATPEKLKRGSFFRSRRKAAQLTTLDAAESNASAAQNRTSTTRRTYTGRKKPESWAD</sequence>
<evidence type="ECO:0000313" key="2">
    <source>
        <dbReference type="Proteomes" id="UP001163321"/>
    </source>
</evidence>
<name>A0ACC0WKX4_9STRA</name>
<comment type="caution">
    <text evidence="1">The sequence shown here is derived from an EMBL/GenBank/DDBJ whole genome shotgun (WGS) entry which is preliminary data.</text>
</comment>
<evidence type="ECO:0000313" key="1">
    <source>
        <dbReference type="EMBL" id="KAI9918956.1"/>
    </source>
</evidence>
<reference evidence="1 2" key="1">
    <citation type="journal article" date="2022" name="bioRxiv">
        <title>The genome of the oomycete Peronosclerospora sorghi, a cosmopolitan pathogen of maize and sorghum, is inflated with dispersed pseudogenes.</title>
        <authorList>
            <person name="Fletcher K."/>
            <person name="Martin F."/>
            <person name="Isakeit T."/>
            <person name="Cavanaugh K."/>
            <person name="Magill C."/>
            <person name="Michelmore R."/>
        </authorList>
    </citation>
    <scope>NUCLEOTIDE SEQUENCE [LARGE SCALE GENOMIC DNA]</scope>
    <source>
        <strain evidence="1">P6</strain>
    </source>
</reference>